<dbReference type="SUPFAM" id="SSF109854">
    <property type="entry name" value="DinB/YfiT-like putative metalloenzymes"/>
    <property type="match status" value="1"/>
</dbReference>
<evidence type="ECO:0000313" key="4">
    <source>
        <dbReference type="Proteomes" id="UP000319818"/>
    </source>
</evidence>
<evidence type="ECO:0000256" key="1">
    <source>
        <dbReference type="SAM" id="MobiDB-lite"/>
    </source>
</evidence>
<dbReference type="InterPro" id="IPR017517">
    <property type="entry name" value="Maleyloyr_isom"/>
</dbReference>
<protein>
    <submittedName>
        <fullName evidence="3">Uncharacterized protein (TIGR03083 family)</fullName>
    </submittedName>
</protein>
<feature type="region of interest" description="Disordered" evidence="1">
    <location>
        <begin position="203"/>
        <end position="226"/>
    </location>
</feature>
<feature type="domain" description="Mycothiol-dependent maleylpyruvate isomerase metal-binding" evidence="2">
    <location>
        <begin position="14"/>
        <end position="103"/>
    </location>
</feature>
<dbReference type="EMBL" id="VFPH01000003">
    <property type="protein sequence ID" value="TQM35758.1"/>
    <property type="molecule type" value="Genomic_DNA"/>
</dbReference>
<keyword evidence="4" id="KW-1185">Reference proteome</keyword>
<dbReference type="Proteomes" id="UP000319818">
    <property type="component" value="Unassembled WGS sequence"/>
</dbReference>
<name>A0A543FPI1_9PSEU</name>
<organism evidence="3 4">
    <name type="scientific">Pseudonocardia cypriaca</name>
    <dbReference type="NCBI Taxonomy" id="882449"/>
    <lineage>
        <taxon>Bacteria</taxon>
        <taxon>Bacillati</taxon>
        <taxon>Actinomycetota</taxon>
        <taxon>Actinomycetes</taxon>
        <taxon>Pseudonocardiales</taxon>
        <taxon>Pseudonocardiaceae</taxon>
        <taxon>Pseudonocardia</taxon>
    </lineage>
</organism>
<proteinExistence type="predicted"/>
<dbReference type="OrthoDB" id="5178565at2"/>
<evidence type="ECO:0000313" key="3">
    <source>
        <dbReference type="EMBL" id="TQM35758.1"/>
    </source>
</evidence>
<comment type="caution">
    <text evidence="3">The sequence shown here is derived from an EMBL/GenBank/DDBJ whole genome shotgun (WGS) entry which is preliminary data.</text>
</comment>
<gene>
    <name evidence="3" type="ORF">FB388_7198</name>
</gene>
<reference evidence="3 4" key="1">
    <citation type="submission" date="2019-06" db="EMBL/GenBank/DDBJ databases">
        <title>Sequencing the genomes of 1000 actinobacteria strains.</title>
        <authorList>
            <person name="Klenk H.-P."/>
        </authorList>
    </citation>
    <scope>NUCLEOTIDE SEQUENCE [LARGE SCALE GENOMIC DNA]</scope>
    <source>
        <strain evidence="3 4">DSM 45511</strain>
    </source>
</reference>
<dbReference type="Pfam" id="PF11716">
    <property type="entry name" value="MDMPI_N"/>
    <property type="match status" value="1"/>
</dbReference>
<dbReference type="InterPro" id="IPR024344">
    <property type="entry name" value="MDMPI_metal-binding"/>
</dbReference>
<dbReference type="Gene3D" id="1.20.120.450">
    <property type="entry name" value="dinb family like domain"/>
    <property type="match status" value="1"/>
</dbReference>
<evidence type="ECO:0000259" key="2">
    <source>
        <dbReference type="Pfam" id="PF11716"/>
    </source>
</evidence>
<dbReference type="NCBIfam" id="TIGR03083">
    <property type="entry name" value="maleylpyruvate isomerase family mycothiol-dependent enzyme"/>
    <property type="match status" value="1"/>
</dbReference>
<dbReference type="InterPro" id="IPR034660">
    <property type="entry name" value="DinB/YfiT-like"/>
</dbReference>
<sequence>MPHYGVADVGPLVATERRALADFLDTLAPADWDTPSLCPAWRVRDVVAHIVHGPTEPHAATLLAVARGGFRVNRVVAETARRWGQQEPAALVRRLREIVDDTRSPVFVTGTHVLADLVVHELDIRRPLRRTRPMTPEAFRITADLMVGTGGPLAVVFAHPPRRTVRGLRLVAEDLDWSHGEGPEVHGSAEALLLAMTSRPVERGELTGPGASTLLDRLSHARRDHV</sequence>
<dbReference type="AlphaFoldDB" id="A0A543FPI1"/>
<dbReference type="GO" id="GO:0046872">
    <property type="term" value="F:metal ion binding"/>
    <property type="evidence" value="ECO:0007669"/>
    <property type="project" value="InterPro"/>
</dbReference>
<accession>A0A543FPI1</accession>
<feature type="compositionally biased region" description="Basic and acidic residues" evidence="1">
    <location>
        <begin position="217"/>
        <end position="226"/>
    </location>
</feature>